<dbReference type="InParanoid" id="G9N4C9"/>
<gene>
    <name evidence="2" type="ORF">TRIVIDRAFT_68471</name>
</gene>
<dbReference type="Pfam" id="PF06985">
    <property type="entry name" value="HET"/>
    <property type="match status" value="1"/>
</dbReference>
<dbReference type="HOGENOM" id="CLU_399038_0_0_1"/>
<organism evidence="2 3">
    <name type="scientific">Hypocrea virens (strain Gv29-8 / FGSC 10586)</name>
    <name type="common">Gliocladium virens</name>
    <name type="synonym">Trichoderma virens</name>
    <dbReference type="NCBI Taxonomy" id="413071"/>
    <lineage>
        <taxon>Eukaryota</taxon>
        <taxon>Fungi</taxon>
        <taxon>Dikarya</taxon>
        <taxon>Ascomycota</taxon>
        <taxon>Pezizomycotina</taxon>
        <taxon>Sordariomycetes</taxon>
        <taxon>Hypocreomycetidae</taxon>
        <taxon>Hypocreales</taxon>
        <taxon>Hypocreaceae</taxon>
        <taxon>Trichoderma</taxon>
    </lineage>
</organism>
<dbReference type="VEuPathDB" id="FungiDB:TRIVIDRAFT_68471"/>
<dbReference type="AlphaFoldDB" id="G9N4C9"/>
<protein>
    <recommendedName>
        <fullName evidence="1">Heterokaryon incompatibility domain-containing protein</fullName>
    </recommendedName>
</protein>
<accession>G9N4C9</accession>
<evidence type="ECO:0000313" key="3">
    <source>
        <dbReference type="Proteomes" id="UP000007115"/>
    </source>
</evidence>
<dbReference type="RefSeq" id="XP_013952653.1">
    <property type="nucleotide sequence ID" value="XM_014097178.1"/>
</dbReference>
<dbReference type="EMBL" id="ABDF02000086">
    <property type="protein sequence ID" value="EHK18454.1"/>
    <property type="molecule type" value="Genomic_DNA"/>
</dbReference>
<dbReference type="OrthoDB" id="47007at2759"/>
<dbReference type="InterPro" id="IPR010730">
    <property type="entry name" value="HET"/>
</dbReference>
<dbReference type="STRING" id="413071.G9N4C9"/>
<sequence length="690" mass="79407">MCLDPSSRRAFFANTRDAICLQLIGIQRSEFASPPSFWRALELENAIPGMSSKYGMRHMDNAKDVHETAKTCAMCFLVLVAFTQRYKYTRPFAEKPIFLSPLWTTGTATPKTPNPVDDQTPLKGMLIWVPIDGHPPIEGNLDIIERGGYAPCILLFFTDDESPHTFQRIVGRCPVRHDTGSPQTLSRLRHYFTTCRGNHPKCLETVAGPPFGKDEEPILPTRIIDLGHPGSNGEPEPRLIYAEKSRGNYVALSYRSPYNTEPFCTTSKSIGDHLQGIPWDNCPKLFRDAMKMTKDLGMRYIWIDLLCIVQDDRDEWLSESKKAAKIFERATLVIADSMAWTFDEGLFNSRGMLRYSPSPTLARIPYHDVSGISDGTMLYVDYDISYSPWGPRNDDPNETYSSFQGRAWVTQEFLMARRVAFFTLSGFVWSCRSIRIRPNGIQDASTRNLHNMKWSEIVQQHVSTELKQPEDRLLSLEGLGTEIQKRYGGIPYRYGVFEKELQLQLMWRVDRGQAERHKNPISIPSWSWASSLARIQFFDQFETPGPLSNVVHLEDCGQMSFDGDAVVIPAGKMRKLKKYPWWRKMKVVPEEFYEQRYNWENSVRYDELESPGIFSGSLFALLLCTRQLKWSEDRIETQEYFIVLRRISRCNHTYERIGAGMSCNREQQEFVGNLPMLSTDCKIKENIRII</sequence>
<proteinExistence type="predicted"/>
<evidence type="ECO:0000313" key="2">
    <source>
        <dbReference type="EMBL" id="EHK18454.1"/>
    </source>
</evidence>
<dbReference type="PANTHER" id="PTHR33112:SF10">
    <property type="entry name" value="TOL"/>
    <property type="match status" value="1"/>
</dbReference>
<name>G9N4C9_HYPVG</name>
<dbReference type="PANTHER" id="PTHR33112">
    <property type="entry name" value="DOMAIN PROTEIN, PUTATIVE-RELATED"/>
    <property type="match status" value="1"/>
</dbReference>
<feature type="domain" description="Heterokaryon incompatibility" evidence="1">
    <location>
        <begin position="249"/>
        <end position="412"/>
    </location>
</feature>
<dbReference type="eggNOG" id="ENOG502SIFP">
    <property type="taxonomic scope" value="Eukaryota"/>
</dbReference>
<comment type="caution">
    <text evidence="2">The sequence shown here is derived from an EMBL/GenBank/DDBJ whole genome shotgun (WGS) entry which is preliminary data.</text>
</comment>
<evidence type="ECO:0000259" key="1">
    <source>
        <dbReference type="Pfam" id="PF06985"/>
    </source>
</evidence>
<dbReference type="Proteomes" id="UP000007115">
    <property type="component" value="Unassembled WGS sequence"/>
</dbReference>
<reference evidence="2 3" key="1">
    <citation type="journal article" date="2011" name="Genome Biol.">
        <title>Comparative genome sequence analysis underscores mycoparasitism as the ancestral life style of Trichoderma.</title>
        <authorList>
            <person name="Kubicek C.P."/>
            <person name="Herrera-Estrella A."/>
            <person name="Seidl-Seiboth V."/>
            <person name="Martinez D.A."/>
            <person name="Druzhinina I.S."/>
            <person name="Thon M."/>
            <person name="Zeilinger S."/>
            <person name="Casas-Flores S."/>
            <person name="Horwitz B.A."/>
            <person name="Mukherjee P.K."/>
            <person name="Mukherjee M."/>
            <person name="Kredics L."/>
            <person name="Alcaraz L.D."/>
            <person name="Aerts A."/>
            <person name="Antal Z."/>
            <person name="Atanasova L."/>
            <person name="Cervantes-Badillo M.G."/>
            <person name="Challacombe J."/>
            <person name="Chertkov O."/>
            <person name="McCluskey K."/>
            <person name="Coulpier F."/>
            <person name="Deshpande N."/>
            <person name="von Doehren H."/>
            <person name="Ebbole D.J."/>
            <person name="Esquivel-Naranjo E.U."/>
            <person name="Fekete E."/>
            <person name="Flipphi M."/>
            <person name="Glaser F."/>
            <person name="Gomez-Rodriguez E.Y."/>
            <person name="Gruber S."/>
            <person name="Han C."/>
            <person name="Henrissat B."/>
            <person name="Hermosa R."/>
            <person name="Hernandez-Onate M."/>
            <person name="Karaffa L."/>
            <person name="Kosti I."/>
            <person name="Le Crom S."/>
            <person name="Lindquist E."/>
            <person name="Lucas S."/>
            <person name="Luebeck M."/>
            <person name="Luebeck P.S."/>
            <person name="Margeot A."/>
            <person name="Metz B."/>
            <person name="Misra M."/>
            <person name="Nevalainen H."/>
            <person name="Omann M."/>
            <person name="Packer N."/>
            <person name="Perrone G."/>
            <person name="Uresti-Rivera E.E."/>
            <person name="Salamov A."/>
            <person name="Schmoll M."/>
            <person name="Seiboth B."/>
            <person name="Shapiro H."/>
            <person name="Sukno S."/>
            <person name="Tamayo-Ramos J.A."/>
            <person name="Tisch D."/>
            <person name="Wiest A."/>
            <person name="Wilkinson H.H."/>
            <person name="Zhang M."/>
            <person name="Coutinho P.M."/>
            <person name="Kenerley C.M."/>
            <person name="Monte E."/>
            <person name="Baker S.E."/>
            <person name="Grigoriev I.V."/>
        </authorList>
    </citation>
    <scope>NUCLEOTIDE SEQUENCE [LARGE SCALE GENOMIC DNA]</scope>
    <source>
        <strain evidence="3">Gv29-8 / FGSC 10586</strain>
    </source>
</reference>
<keyword evidence="3" id="KW-1185">Reference proteome</keyword>
<dbReference type="GeneID" id="25797103"/>